<sequence length="368" mass="40336">MNSMAARKLLSVVAPVYNEADAIPIFLRALDATFGTLPDIDWEVVFVNDGSADATLAVLEREASIRGNIVIVDLSRNFGKEAALTAGLDFANGDAVVPMDVDLQDPPELISQMLALWREGWEVVVARRQDRSADSAAKRVTARAFYRLMSRISRPALPQDVGDFRLMDRKVVDAIRRLPEKRRFMKGLFAWVGFRTTEVSYERPARAAGQTKFNSWKLWNLALEGITSFSTLPLRVWTYFGAAIASVAFLYGAIIIARTFVRGIDVPGYASLVVLILFFGGIQLVTLGVIGEYLGRTYEEAKQRPVYVVRNCIRSAAGAASAVAGIAANAAASLTGQRESIEQIDRVLHDEAALTRAVTLTPHTATPE</sequence>
<name>A0ABX5KHF1_9BURK</name>
<organism evidence="9 10">
    <name type="scientific">Paraburkholderia unamae</name>
    <dbReference type="NCBI Taxonomy" id="219649"/>
    <lineage>
        <taxon>Bacteria</taxon>
        <taxon>Pseudomonadati</taxon>
        <taxon>Pseudomonadota</taxon>
        <taxon>Betaproteobacteria</taxon>
        <taxon>Burkholderiales</taxon>
        <taxon>Burkholderiaceae</taxon>
        <taxon>Paraburkholderia</taxon>
    </lineage>
</organism>
<dbReference type="CDD" id="cd04187">
    <property type="entry name" value="DPM1_like_bac"/>
    <property type="match status" value="1"/>
</dbReference>
<keyword evidence="3" id="KW-0808">Transferase</keyword>
<dbReference type="Proteomes" id="UP000245712">
    <property type="component" value="Unassembled WGS sequence"/>
</dbReference>
<evidence type="ECO:0000256" key="6">
    <source>
        <dbReference type="ARBA" id="ARBA00023136"/>
    </source>
</evidence>
<dbReference type="InterPro" id="IPR001173">
    <property type="entry name" value="Glyco_trans_2-like"/>
</dbReference>
<dbReference type="EMBL" id="QEOB01000016">
    <property type="protein sequence ID" value="PVX76319.1"/>
    <property type="molecule type" value="Genomic_DNA"/>
</dbReference>
<keyword evidence="2" id="KW-0328">Glycosyltransferase</keyword>
<dbReference type="SUPFAM" id="SSF53448">
    <property type="entry name" value="Nucleotide-diphospho-sugar transferases"/>
    <property type="match status" value="1"/>
</dbReference>
<evidence type="ECO:0000256" key="7">
    <source>
        <dbReference type="SAM" id="Phobius"/>
    </source>
</evidence>
<evidence type="ECO:0000256" key="2">
    <source>
        <dbReference type="ARBA" id="ARBA00022676"/>
    </source>
</evidence>
<reference evidence="9 10" key="1">
    <citation type="submission" date="2018-05" db="EMBL/GenBank/DDBJ databases">
        <title>Genomic Encyclopedia of Type Strains, Phase IV (KMG-V): Genome sequencing to study the core and pangenomes of soil and plant-associated prokaryotes.</title>
        <authorList>
            <person name="Whitman W."/>
        </authorList>
    </citation>
    <scope>NUCLEOTIDE SEQUENCE [LARGE SCALE GENOMIC DNA]</scope>
    <source>
        <strain evidence="9 10">SCZa-39</strain>
    </source>
</reference>
<evidence type="ECO:0000256" key="1">
    <source>
        <dbReference type="ARBA" id="ARBA00004141"/>
    </source>
</evidence>
<dbReference type="PANTHER" id="PTHR48090:SF1">
    <property type="entry name" value="PROPHAGE BACTOPRENOL GLUCOSYL TRANSFERASE HOMOLOG"/>
    <property type="match status" value="1"/>
</dbReference>
<dbReference type="Pfam" id="PF00535">
    <property type="entry name" value="Glycos_transf_2"/>
    <property type="match status" value="1"/>
</dbReference>
<proteinExistence type="predicted"/>
<evidence type="ECO:0000256" key="3">
    <source>
        <dbReference type="ARBA" id="ARBA00022679"/>
    </source>
</evidence>
<gene>
    <name evidence="9" type="ORF">C7402_116104</name>
</gene>
<evidence type="ECO:0000256" key="4">
    <source>
        <dbReference type="ARBA" id="ARBA00022692"/>
    </source>
</evidence>
<keyword evidence="10" id="KW-1185">Reference proteome</keyword>
<dbReference type="Gene3D" id="3.90.550.10">
    <property type="entry name" value="Spore Coat Polysaccharide Biosynthesis Protein SpsA, Chain A"/>
    <property type="match status" value="1"/>
</dbReference>
<feature type="transmembrane region" description="Helical" evidence="7">
    <location>
        <begin position="236"/>
        <end position="257"/>
    </location>
</feature>
<evidence type="ECO:0000256" key="5">
    <source>
        <dbReference type="ARBA" id="ARBA00022989"/>
    </source>
</evidence>
<keyword evidence="4 7" id="KW-0812">Transmembrane</keyword>
<comment type="subcellular location">
    <subcellularLocation>
        <location evidence="1">Membrane</location>
        <topology evidence="1">Multi-pass membrane protein</topology>
    </subcellularLocation>
</comment>
<keyword evidence="6 7" id="KW-0472">Membrane</keyword>
<accession>A0ABX5KHF1</accession>
<evidence type="ECO:0000259" key="8">
    <source>
        <dbReference type="Pfam" id="PF00535"/>
    </source>
</evidence>
<protein>
    <submittedName>
        <fullName evidence="9">Glycosyltransferase involved in cell wall biosynthesis</fullName>
    </submittedName>
</protein>
<evidence type="ECO:0000313" key="9">
    <source>
        <dbReference type="EMBL" id="PVX76319.1"/>
    </source>
</evidence>
<dbReference type="InterPro" id="IPR050256">
    <property type="entry name" value="Glycosyltransferase_2"/>
</dbReference>
<dbReference type="PANTHER" id="PTHR48090">
    <property type="entry name" value="UNDECAPRENYL-PHOSPHATE 4-DEOXY-4-FORMAMIDO-L-ARABINOSE TRANSFERASE-RELATED"/>
    <property type="match status" value="1"/>
</dbReference>
<dbReference type="InterPro" id="IPR029044">
    <property type="entry name" value="Nucleotide-diphossugar_trans"/>
</dbReference>
<comment type="caution">
    <text evidence="9">The sequence shown here is derived from an EMBL/GenBank/DDBJ whole genome shotgun (WGS) entry which is preliminary data.</text>
</comment>
<feature type="transmembrane region" description="Helical" evidence="7">
    <location>
        <begin position="269"/>
        <end position="294"/>
    </location>
</feature>
<evidence type="ECO:0000313" key="10">
    <source>
        <dbReference type="Proteomes" id="UP000245712"/>
    </source>
</evidence>
<feature type="domain" description="Glycosyltransferase 2-like" evidence="8">
    <location>
        <begin position="11"/>
        <end position="175"/>
    </location>
</feature>
<keyword evidence="5 7" id="KW-1133">Transmembrane helix</keyword>